<evidence type="ECO:0000259" key="2">
    <source>
        <dbReference type="Pfam" id="PF26130"/>
    </source>
</evidence>
<sequence length="258" mass="28723">MAPRLRRKAEPVPVYGSGSDEFTVEVRHGGFFVGHGQLRSYVDGKVSWFDYCESETWSPLWFDDFIEQLGYERTESMRIYWQLTGKDVADGLRVISNDSDTNVMVSVVDRVKNLVVYFDHDDNIAGLDFDDIVVNPVAELPKVLSPHKVQYVLKKVDEKLPNFYSDVPTTSRGMVDDEGSDSSGGDDGSSEDSDFVDSDYEIDADDDDLFVKNVDVGVNDEGAAVNASSSQGADDDICIDEDCLDLPDSEDEGEVRLR</sequence>
<dbReference type="Pfam" id="PF26130">
    <property type="entry name" value="PB1-like"/>
    <property type="match status" value="1"/>
</dbReference>
<proteinExistence type="predicted"/>
<accession>A0A8T0NM45</accession>
<protein>
    <recommendedName>
        <fullName evidence="2">PB1-like domain-containing protein</fullName>
    </recommendedName>
</protein>
<gene>
    <name evidence="3" type="ORF">PVAP13_9KG150685</name>
</gene>
<keyword evidence="4" id="KW-1185">Reference proteome</keyword>
<organism evidence="3 4">
    <name type="scientific">Panicum virgatum</name>
    <name type="common">Blackwell switchgrass</name>
    <dbReference type="NCBI Taxonomy" id="38727"/>
    <lineage>
        <taxon>Eukaryota</taxon>
        <taxon>Viridiplantae</taxon>
        <taxon>Streptophyta</taxon>
        <taxon>Embryophyta</taxon>
        <taxon>Tracheophyta</taxon>
        <taxon>Spermatophyta</taxon>
        <taxon>Magnoliopsida</taxon>
        <taxon>Liliopsida</taxon>
        <taxon>Poales</taxon>
        <taxon>Poaceae</taxon>
        <taxon>PACMAD clade</taxon>
        <taxon>Panicoideae</taxon>
        <taxon>Panicodae</taxon>
        <taxon>Paniceae</taxon>
        <taxon>Panicinae</taxon>
        <taxon>Panicum</taxon>
        <taxon>Panicum sect. Hiantes</taxon>
    </lineage>
</organism>
<feature type="compositionally biased region" description="Acidic residues" evidence="1">
    <location>
        <begin position="233"/>
        <end position="258"/>
    </location>
</feature>
<feature type="compositionally biased region" description="Acidic residues" evidence="1">
    <location>
        <begin position="188"/>
        <end position="207"/>
    </location>
</feature>
<evidence type="ECO:0000313" key="3">
    <source>
        <dbReference type="EMBL" id="KAG2548196.1"/>
    </source>
</evidence>
<comment type="caution">
    <text evidence="3">The sequence shown here is derived from an EMBL/GenBank/DDBJ whole genome shotgun (WGS) entry which is preliminary data.</text>
</comment>
<evidence type="ECO:0000256" key="1">
    <source>
        <dbReference type="SAM" id="MobiDB-lite"/>
    </source>
</evidence>
<feature type="region of interest" description="Disordered" evidence="1">
    <location>
        <begin position="166"/>
        <end position="207"/>
    </location>
</feature>
<dbReference type="Proteomes" id="UP000823388">
    <property type="component" value="Chromosome 9K"/>
</dbReference>
<dbReference type="InterPro" id="IPR058594">
    <property type="entry name" value="PB1-like_dom_pln"/>
</dbReference>
<dbReference type="AlphaFoldDB" id="A0A8T0NM45"/>
<reference evidence="3 4" key="1">
    <citation type="submission" date="2020-05" db="EMBL/GenBank/DDBJ databases">
        <title>WGS assembly of Panicum virgatum.</title>
        <authorList>
            <person name="Lovell J.T."/>
            <person name="Jenkins J."/>
            <person name="Shu S."/>
            <person name="Juenger T.E."/>
            <person name="Schmutz J."/>
        </authorList>
    </citation>
    <scope>NUCLEOTIDE SEQUENCE [LARGE SCALE GENOMIC DNA]</scope>
    <source>
        <strain evidence="4">cv. AP13</strain>
    </source>
</reference>
<name>A0A8T0NM45_PANVG</name>
<evidence type="ECO:0000313" key="4">
    <source>
        <dbReference type="Proteomes" id="UP000823388"/>
    </source>
</evidence>
<feature type="domain" description="PB1-like" evidence="2">
    <location>
        <begin position="19"/>
        <end position="120"/>
    </location>
</feature>
<feature type="region of interest" description="Disordered" evidence="1">
    <location>
        <begin position="223"/>
        <end position="258"/>
    </location>
</feature>
<dbReference type="EMBL" id="CM029053">
    <property type="protein sequence ID" value="KAG2548196.1"/>
    <property type="molecule type" value="Genomic_DNA"/>
</dbReference>